<evidence type="ECO:0000313" key="1">
    <source>
        <dbReference type="EMBL" id="MTS53609.1"/>
    </source>
</evidence>
<dbReference type="EMBL" id="WMZJ01000001">
    <property type="protein sequence ID" value="MTS53609.1"/>
    <property type="molecule type" value="Genomic_DNA"/>
</dbReference>
<accession>A0A7X2X2W7</accession>
<protein>
    <recommendedName>
        <fullName evidence="3">Phage protein</fullName>
    </recommendedName>
</protein>
<dbReference type="RefSeq" id="WP_129824074.1">
    <property type="nucleotide sequence ID" value="NZ_RCYS01000001.1"/>
</dbReference>
<dbReference type="AlphaFoldDB" id="A0A7X2X2W7"/>
<gene>
    <name evidence="1" type="ORF">GMC94_01675</name>
</gene>
<dbReference type="Proteomes" id="UP000441330">
    <property type="component" value="Unassembled WGS sequence"/>
</dbReference>
<sequence>MSKRKISPFTQEILQEIYEDNGIITIDLIADELKGWSFEEIKNRLNQWRYRGVISYVIDDGEIQDFKFLRDKKAEKQEMNEGKRLKIGIYFRQVQATLEIMEKSTASDTNRLKAIQLQQQALNEIPDDLYKELTEVYS</sequence>
<evidence type="ECO:0000313" key="2">
    <source>
        <dbReference type="Proteomes" id="UP000441330"/>
    </source>
</evidence>
<proteinExistence type="predicted"/>
<comment type="caution">
    <text evidence="1">The sequence shown here is derived from an EMBL/GenBank/DDBJ whole genome shotgun (WGS) entry which is preliminary data.</text>
</comment>
<evidence type="ECO:0008006" key="3">
    <source>
        <dbReference type="Google" id="ProtNLM"/>
    </source>
</evidence>
<name>A0A7X2X2W7_STRPA</name>
<organism evidence="1 2">
    <name type="scientific">Streptococcus parasanguinis</name>
    <dbReference type="NCBI Taxonomy" id="1318"/>
    <lineage>
        <taxon>Bacteria</taxon>
        <taxon>Bacillati</taxon>
        <taxon>Bacillota</taxon>
        <taxon>Bacilli</taxon>
        <taxon>Lactobacillales</taxon>
        <taxon>Streptococcaceae</taxon>
        <taxon>Streptococcus</taxon>
    </lineage>
</organism>
<reference evidence="1 2" key="1">
    <citation type="journal article" date="2019" name="Nat. Med.">
        <title>A library of human gut bacterial isolates paired with longitudinal multiomics data enables mechanistic microbiome research.</title>
        <authorList>
            <person name="Poyet M."/>
            <person name="Groussin M."/>
            <person name="Gibbons S.M."/>
            <person name="Avila-Pacheco J."/>
            <person name="Jiang X."/>
            <person name="Kearney S.M."/>
            <person name="Perrotta A.R."/>
            <person name="Berdy B."/>
            <person name="Zhao S."/>
            <person name="Lieberman T.D."/>
            <person name="Swanson P.K."/>
            <person name="Smith M."/>
            <person name="Roesemann S."/>
            <person name="Alexander J.E."/>
            <person name="Rich S.A."/>
            <person name="Livny J."/>
            <person name="Vlamakis H."/>
            <person name="Clish C."/>
            <person name="Bullock K."/>
            <person name="Deik A."/>
            <person name="Scott J."/>
            <person name="Pierce K.A."/>
            <person name="Xavier R.J."/>
            <person name="Alm E.J."/>
        </authorList>
    </citation>
    <scope>NUCLEOTIDE SEQUENCE [LARGE SCALE GENOMIC DNA]</scope>
    <source>
        <strain evidence="1 2">BIOML-A1</strain>
    </source>
</reference>